<sequence>TAADWDMVTRLTFSYADNFGISDERIVDDGITYAEVINNNEPDLMGLVGYFPPSRGDLYSILIEFDSETDEFFVFQASDTEMYGRGWLLDEGEEPTGNGYYFHGAVDTFQRSDQVQLNKQDDSSVQSTDETELDSLGFVEFNKLHKLKNSNLKMEPTAMFSEATVQTVFKKLTDVYESRIRNGGTVNIAE</sequence>
<organism evidence="1">
    <name type="scientific">marine sediment metagenome</name>
    <dbReference type="NCBI Taxonomy" id="412755"/>
    <lineage>
        <taxon>unclassified sequences</taxon>
        <taxon>metagenomes</taxon>
        <taxon>ecological metagenomes</taxon>
    </lineage>
</organism>
<gene>
    <name evidence="1" type="ORF">S01H1_50176</name>
</gene>
<reference evidence="1" key="1">
    <citation type="journal article" date="2014" name="Front. Microbiol.">
        <title>High frequency of phylogenetically diverse reductive dehalogenase-homologous genes in deep subseafloor sedimentary metagenomes.</title>
        <authorList>
            <person name="Kawai M."/>
            <person name="Futagami T."/>
            <person name="Toyoda A."/>
            <person name="Takaki Y."/>
            <person name="Nishi S."/>
            <person name="Hori S."/>
            <person name="Arai W."/>
            <person name="Tsubouchi T."/>
            <person name="Morono Y."/>
            <person name="Uchiyama I."/>
            <person name="Ito T."/>
            <person name="Fujiyama A."/>
            <person name="Inagaki F."/>
            <person name="Takami H."/>
        </authorList>
    </citation>
    <scope>NUCLEOTIDE SEQUENCE</scope>
    <source>
        <strain evidence="1">Expedition CK06-06</strain>
    </source>
</reference>
<name>X0W9M5_9ZZZZ</name>
<protein>
    <submittedName>
        <fullName evidence="1">Uncharacterized protein</fullName>
    </submittedName>
</protein>
<feature type="non-terminal residue" evidence="1">
    <location>
        <position position="1"/>
    </location>
</feature>
<comment type="caution">
    <text evidence="1">The sequence shown here is derived from an EMBL/GenBank/DDBJ whole genome shotgun (WGS) entry which is preliminary data.</text>
</comment>
<dbReference type="EMBL" id="BARS01032320">
    <property type="protein sequence ID" value="GAG27340.1"/>
    <property type="molecule type" value="Genomic_DNA"/>
</dbReference>
<accession>X0W9M5</accession>
<dbReference type="AlphaFoldDB" id="X0W9M5"/>
<proteinExistence type="predicted"/>
<evidence type="ECO:0000313" key="1">
    <source>
        <dbReference type="EMBL" id="GAG27340.1"/>
    </source>
</evidence>